<dbReference type="GO" id="GO:0003723">
    <property type="term" value="F:RNA binding"/>
    <property type="evidence" value="ECO:0007669"/>
    <property type="project" value="UniProtKB-UniRule"/>
</dbReference>
<dbReference type="Gene3D" id="1.10.940.10">
    <property type="entry name" value="NusB-like"/>
    <property type="match status" value="1"/>
</dbReference>
<organism evidence="8">
    <name type="scientific">Candidatus Kentrum sp. FW</name>
    <dbReference type="NCBI Taxonomy" id="2126338"/>
    <lineage>
        <taxon>Bacteria</taxon>
        <taxon>Pseudomonadati</taxon>
        <taxon>Pseudomonadota</taxon>
        <taxon>Gammaproteobacteria</taxon>
        <taxon>Candidatus Kentrum</taxon>
    </lineage>
</organism>
<dbReference type="InterPro" id="IPR006027">
    <property type="entry name" value="NusB_RsmB_TIM44"/>
</dbReference>
<evidence type="ECO:0000256" key="4">
    <source>
        <dbReference type="ARBA" id="ARBA00023015"/>
    </source>
</evidence>
<dbReference type="InterPro" id="IPR035926">
    <property type="entry name" value="NusB-like_sf"/>
</dbReference>
<dbReference type="Pfam" id="PF01029">
    <property type="entry name" value="NusB"/>
    <property type="match status" value="1"/>
</dbReference>
<keyword evidence="2 6" id="KW-0889">Transcription antitermination</keyword>
<dbReference type="GO" id="GO:0005829">
    <property type="term" value="C:cytosol"/>
    <property type="evidence" value="ECO:0007669"/>
    <property type="project" value="TreeGrafter"/>
</dbReference>
<sequence length="154" mass="17408">MTSMTRSSRGRRTEARRAALQALYQWQIANQNIDTIAIAFPDQWQFPPLDGDYLRELVREIPRCIEQLDARLTPVIDRPTSQINPIERAILWIGVYELTFRPDVPPRVAVNEAIELAKAFGATQSHKYINGVLDKVATDLKGKIGKEAQATHPS</sequence>
<evidence type="ECO:0000256" key="1">
    <source>
        <dbReference type="ARBA" id="ARBA00005952"/>
    </source>
</evidence>
<dbReference type="PANTHER" id="PTHR11078:SF3">
    <property type="entry name" value="ANTITERMINATION NUSB DOMAIN-CONTAINING PROTEIN"/>
    <property type="match status" value="1"/>
</dbReference>
<evidence type="ECO:0000256" key="6">
    <source>
        <dbReference type="HAMAP-Rule" id="MF_00073"/>
    </source>
</evidence>
<protein>
    <recommendedName>
        <fullName evidence="6">Transcription antitermination protein NusB</fullName>
    </recommendedName>
    <alternativeName>
        <fullName evidence="6">Antitermination factor NusB</fullName>
    </alternativeName>
</protein>
<dbReference type="InterPro" id="IPR011605">
    <property type="entry name" value="NusB_fam"/>
</dbReference>
<dbReference type="NCBIfam" id="TIGR01951">
    <property type="entry name" value="nusB"/>
    <property type="match status" value="1"/>
</dbReference>
<dbReference type="SUPFAM" id="SSF48013">
    <property type="entry name" value="NusB-like"/>
    <property type="match status" value="1"/>
</dbReference>
<dbReference type="AlphaFoldDB" id="A0A450TM22"/>
<gene>
    <name evidence="6" type="primary">nusB</name>
    <name evidence="8" type="ORF">BECKFW1821C_GA0114237_10167</name>
</gene>
<evidence type="ECO:0000256" key="2">
    <source>
        <dbReference type="ARBA" id="ARBA00022814"/>
    </source>
</evidence>
<comment type="similarity">
    <text evidence="1 6">Belongs to the NusB family.</text>
</comment>
<evidence type="ECO:0000313" key="8">
    <source>
        <dbReference type="EMBL" id="VFJ68784.1"/>
    </source>
</evidence>
<keyword evidence="5 6" id="KW-0804">Transcription</keyword>
<dbReference type="GO" id="GO:0031564">
    <property type="term" value="P:transcription antitermination"/>
    <property type="evidence" value="ECO:0007669"/>
    <property type="project" value="UniProtKB-KW"/>
</dbReference>
<keyword evidence="4 6" id="KW-0805">Transcription regulation</keyword>
<comment type="function">
    <text evidence="6">Involved in transcription antitermination. Required for transcription of ribosomal RNA (rRNA) genes. Binds specifically to the boxA antiterminator sequence of the ribosomal RNA (rrn) operons.</text>
</comment>
<dbReference type="EMBL" id="CAADFE010000016">
    <property type="protein sequence ID" value="VFJ68784.1"/>
    <property type="molecule type" value="Genomic_DNA"/>
</dbReference>
<accession>A0A450TM22</accession>
<proteinExistence type="inferred from homology"/>
<keyword evidence="3 6" id="KW-0694">RNA-binding</keyword>
<evidence type="ECO:0000256" key="3">
    <source>
        <dbReference type="ARBA" id="ARBA00022884"/>
    </source>
</evidence>
<dbReference type="HAMAP" id="MF_00073">
    <property type="entry name" value="NusB"/>
    <property type="match status" value="1"/>
</dbReference>
<reference evidence="8" key="1">
    <citation type="submission" date="2019-02" db="EMBL/GenBank/DDBJ databases">
        <authorList>
            <person name="Gruber-Vodicka R. H."/>
            <person name="Seah K. B. B."/>
        </authorList>
    </citation>
    <scope>NUCLEOTIDE SEQUENCE</scope>
    <source>
        <strain evidence="8">BECK_BZ131</strain>
    </source>
</reference>
<evidence type="ECO:0000256" key="5">
    <source>
        <dbReference type="ARBA" id="ARBA00023163"/>
    </source>
</evidence>
<dbReference type="GO" id="GO:0006353">
    <property type="term" value="P:DNA-templated transcription termination"/>
    <property type="evidence" value="ECO:0007669"/>
    <property type="project" value="UniProtKB-UniRule"/>
</dbReference>
<evidence type="ECO:0000259" key="7">
    <source>
        <dbReference type="Pfam" id="PF01029"/>
    </source>
</evidence>
<feature type="domain" description="NusB/RsmB/TIM44" evidence="7">
    <location>
        <begin position="14"/>
        <end position="137"/>
    </location>
</feature>
<name>A0A450TM22_9GAMM</name>
<dbReference type="PANTHER" id="PTHR11078">
    <property type="entry name" value="N UTILIZATION SUBSTANCE PROTEIN B-RELATED"/>
    <property type="match status" value="1"/>
</dbReference>